<evidence type="ECO:0000313" key="3">
    <source>
        <dbReference type="EMBL" id="CAE0443229.1"/>
    </source>
</evidence>
<keyword evidence="1" id="KW-0812">Transmembrane</keyword>
<feature type="transmembrane region" description="Helical" evidence="1">
    <location>
        <begin position="531"/>
        <end position="550"/>
    </location>
</feature>
<evidence type="ECO:0000313" key="2">
    <source>
        <dbReference type="EMBL" id="CAE0443228.1"/>
    </source>
</evidence>
<dbReference type="EMBL" id="HBIN01017464">
    <property type="protein sequence ID" value="CAE0443230.1"/>
    <property type="molecule type" value="Transcribed_RNA"/>
</dbReference>
<accession>A0A6S8EHS9</accession>
<evidence type="ECO:0000313" key="4">
    <source>
        <dbReference type="EMBL" id="CAE0443230.1"/>
    </source>
</evidence>
<keyword evidence="1" id="KW-0472">Membrane</keyword>
<sequence length="675" mass="75513">MVKEEYPHGFMDTVTVEEFGLPFQPLETKILNEDDYDFSKDATDSQSSCSPYGTSPFDTGYFNDPAITIKPLAFPTEKNQKQNVSQSEVELKHETKVSRRRPTFTCEVQLSLRNAFNILVEAMHGEFDANIPTREGASPIYPSETCFYVCGKGRRPEVKKRKLEKSSLSLNPISVKYSSLNPKNCEVYWSSDYGDLLGVVSRAMSKVSRPTNSKNKDAKARSHGYGGRLFSLVKRSEITNEAGKNMKSFLMKDAPSLVQFWKLDNFKCDSIETNSVISAGSSITLSSSATSQSPDDSLPSSIRTFPNDVRVNGDLFIDGELSVRNLHVKGNLLVEGSISGQLVTPPGSADYAEWFAFLNPEEDIRPGMVIQLRSPEQKITLDTSGSGPHMVVSTTPSVAAGVPPSISGTEPIPGALCAFLGQVPVNVVGPVKCGQYLFPSGKNDGYAIAATFKDYNGENEPLGVSMESCHDGKHQVLSFIRWQHNLKFQVLKQKKDKIHKATVGHWLSGFLGLAENIFTFLYLYQRQRFHLDMLMVIISLGLCMYGFTHFPNYSAYWLRGDFLYFLLCSVIRLSMSLSQLAFMILMPVAAYENIVQDALVYLLVVGVEYYRMVKHAEMADGHLWRGEYRKTLLAWQIYDGIIRSVYRSVLQVDYKKGEAMPLHQLLNINAKKKSK</sequence>
<evidence type="ECO:0000313" key="5">
    <source>
        <dbReference type="EMBL" id="CAE0443232.1"/>
    </source>
</evidence>
<dbReference type="EMBL" id="HBIN01017463">
    <property type="protein sequence ID" value="CAE0443229.1"/>
    <property type="molecule type" value="Transcribed_RNA"/>
</dbReference>
<organism evidence="5">
    <name type="scientific">Aplanochytrium stocchinoi</name>
    <dbReference type="NCBI Taxonomy" id="215587"/>
    <lineage>
        <taxon>Eukaryota</taxon>
        <taxon>Sar</taxon>
        <taxon>Stramenopiles</taxon>
        <taxon>Bigyra</taxon>
        <taxon>Labyrinthulomycetes</taxon>
        <taxon>Thraustochytrida</taxon>
        <taxon>Thraustochytriidae</taxon>
        <taxon>Aplanochytrium</taxon>
    </lineage>
</organism>
<evidence type="ECO:0000256" key="1">
    <source>
        <dbReference type="SAM" id="Phobius"/>
    </source>
</evidence>
<dbReference type="EMBL" id="HBIN01017466">
    <property type="protein sequence ID" value="CAE0443232.1"/>
    <property type="molecule type" value="Transcribed_RNA"/>
</dbReference>
<gene>
    <name evidence="2" type="ORF">ASTO00021_LOCUS13322</name>
    <name evidence="3" type="ORF">ASTO00021_LOCUS13323</name>
    <name evidence="4" type="ORF">ASTO00021_LOCUS13324</name>
    <name evidence="5" type="ORF">ASTO00021_LOCUS13326</name>
</gene>
<name>A0A6S8EHS9_9STRA</name>
<dbReference type="EMBL" id="HBIN01017462">
    <property type="protein sequence ID" value="CAE0443228.1"/>
    <property type="molecule type" value="Transcribed_RNA"/>
</dbReference>
<dbReference type="Gene3D" id="2.40.300.10">
    <property type="entry name" value="Head decoration protein D"/>
    <property type="match status" value="1"/>
</dbReference>
<proteinExistence type="predicted"/>
<keyword evidence="1" id="KW-1133">Transmembrane helix</keyword>
<reference evidence="5" key="1">
    <citation type="submission" date="2021-01" db="EMBL/GenBank/DDBJ databases">
        <authorList>
            <person name="Corre E."/>
            <person name="Pelletier E."/>
            <person name="Niang G."/>
            <person name="Scheremetjew M."/>
            <person name="Finn R."/>
            <person name="Kale V."/>
            <person name="Holt S."/>
            <person name="Cochrane G."/>
            <person name="Meng A."/>
            <person name="Brown T."/>
            <person name="Cohen L."/>
        </authorList>
    </citation>
    <scope>NUCLEOTIDE SEQUENCE</scope>
    <source>
        <strain evidence="5">GSBS06</strain>
    </source>
</reference>
<feature type="transmembrane region" description="Helical" evidence="1">
    <location>
        <begin position="503"/>
        <end position="524"/>
    </location>
</feature>
<protein>
    <submittedName>
        <fullName evidence="5">Uncharacterized protein</fullName>
    </submittedName>
</protein>
<dbReference type="AlphaFoldDB" id="A0A6S8EHS9"/>